<feature type="signal peptide" evidence="4">
    <location>
        <begin position="1"/>
        <end position="28"/>
    </location>
</feature>
<keyword evidence="2" id="KW-0813">Transport</keyword>
<dbReference type="InterPro" id="IPR006059">
    <property type="entry name" value="SBP"/>
</dbReference>
<dbReference type="OrthoDB" id="9808332at2"/>
<evidence type="ECO:0000256" key="3">
    <source>
        <dbReference type="ARBA" id="ARBA00022729"/>
    </source>
</evidence>
<dbReference type="Gene3D" id="3.40.190.10">
    <property type="entry name" value="Periplasmic binding protein-like II"/>
    <property type="match status" value="2"/>
</dbReference>
<keyword evidence="3 4" id="KW-0732">Signal</keyword>
<dbReference type="CDD" id="cd14750">
    <property type="entry name" value="PBP2_TMBP"/>
    <property type="match status" value="1"/>
</dbReference>
<dbReference type="GO" id="GO:0015768">
    <property type="term" value="P:maltose transport"/>
    <property type="evidence" value="ECO:0007669"/>
    <property type="project" value="TreeGrafter"/>
</dbReference>
<dbReference type="PROSITE" id="PS51257">
    <property type="entry name" value="PROKAR_LIPOPROTEIN"/>
    <property type="match status" value="1"/>
</dbReference>
<sequence>MKRKAMSILSLFLVAILILGGCSSGSKSDQKESKNNNSNKKVKIIFSQGKDTTKVVPKIIKAFEKEHPTIDVEFRELPSDSNAQHDAYVTALNAKSSEFDVISLDVVWPAEFAQAGYVMPLDRFIQRDHISMSEYNKGAVQASQFNGKQWAMPRLGDAALLFYRKDLVSDKDVPKTWDDLQRVASKYQGKNGTKYGYLMQAKQYEGLVCDAVEFIASYGGQFINDKGEVVINSPEAIKGLQKMVDITNSNIVPGNINTFTEVESHTSFINGESPFIRNWTYNYAIANDKTQSKIVGKVGVAPLPAGDKGSVTALGGWQLGISAYSKHPKEAWEFVKFLSGKEGQKITAIESGNIPTLTSLFQDKDVLKANPFFGNKQFQEGYANAVPRPVAPNYQEISDIIQIEVSKAINKEITAKQAIQEMETQIKAKLAK</sequence>
<dbReference type="AlphaFoldDB" id="A0A6N8CQ78"/>
<dbReference type="GO" id="GO:1901982">
    <property type="term" value="F:maltose binding"/>
    <property type="evidence" value="ECO:0007669"/>
    <property type="project" value="TreeGrafter"/>
</dbReference>
<dbReference type="RefSeq" id="WP_155217315.1">
    <property type="nucleotide sequence ID" value="NZ_WNHB01000005.1"/>
</dbReference>
<dbReference type="PANTHER" id="PTHR30061:SF50">
    <property type="entry name" value="MALTOSE_MALTODEXTRIN-BINDING PERIPLASMIC PROTEIN"/>
    <property type="match status" value="1"/>
</dbReference>
<dbReference type="Proteomes" id="UP000440978">
    <property type="component" value="Unassembled WGS sequence"/>
</dbReference>
<evidence type="ECO:0000313" key="6">
    <source>
        <dbReference type="Proteomes" id="UP000440978"/>
    </source>
</evidence>
<protein>
    <submittedName>
        <fullName evidence="5">Extracellular solute-binding protein</fullName>
    </submittedName>
</protein>
<keyword evidence="6" id="KW-1185">Reference proteome</keyword>
<gene>
    <name evidence="5" type="ORF">GMB86_04700</name>
</gene>
<evidence type="ECO:0000256" key="1">
    <source>
        <dbReference type="ARBA" id="ARBA00008520"/>
    </source>
</evidence>
<comment type="similarity">
    <text evidence="1">Belongs to the bacterial solute-binding protein 1 family.</text>
</comment>
<evidence type="ECO:0000256" key="4">
    <source>
        <dbReference type="SAM" id="SignalP"/>
    </source>
</evidence>
<organism evidence="5 6">
    <name type="scientific">Terrilactibacillus tamarindi</name>
    <dbReference type="NCBI Taxonomy" id="2599694"/>
    <lineage>
        <taxon>Bacteria</taxon>
        <taxon>Bacillati</taxon>
        <taxon>Bacillota</taxon>
        <taxon>Bacilli</taxon>
        <taxon>Bacillales</taxon>
        <taxon>Bacillaceae</taxon>
        <taxon>Terrilactibacillus</taxon>
    </lineage>
</organism>
<reference evidence="5 6" key="1">
    <citation type="submission" date="2019-11" db="EMBL/GenBank/DDBJ databases">
        <title>Terrilactibacillus tamarindus sp. nov. BCM23-1 isolated from bark of Tamarindus indica.</title>
        <authorList>
            <person name="Kingkaew E."/>
            <person name="Tanasupawat S."/>
        </authorList>
    </citation>
    <scope>NUCLEOTIDE SEQUENCE [LARGE SCALE GENOMIC DNA]</scope>
    <source>
        <strain evidence="5 6">BCM23-1</strain>
    </source>
</reference>
<proteinExistence type="inferred from homology"/>
<dbReference type="PANTHER" id="PTHR30061">
    <property type="entry name" value="MALTOSE-BINDING PERIPLASMIC PROTEIN"/>
    <property type="match status" value="1"/>
</dbReference>
<evidence type="ECO:0000313" key="5">
    <source>
        <dbReference type="EMBL" id="MTT31317.1"/>
    </source>
</evidence>
<comment type="caution">
    <text evidence="5">The sequence shown here is derived from an EMBL/GenBank/DDBJ whole genome shotgun (WGS) entry which is preliminary data.</text>
</comment>
<dbReference type="GO" id="GO:0055052">
    <property type="term" value="C:ATP-binding cassette (ABC) transporter complex, substrate-binding subunit-containing"/>
    <property type="evidence" value="ECO:0007669"/>
    <property type="project" value="TreeGrafter"/>
</dbReference>
<name>A0A6N8CQ78_9BACI</name>
<dbReference type="Pfam" id="PF01547">
    <property type="entry name" value="SBP_bac_1"/>
    <property type="match status" value="1"/>
</dbReference>
<dbReference type="GO" id="GO:0042956">
    <property type="term" value="P:maltodextrin transmembrane transport"/>
    <property type="evidence" value="ECO:0007669"/>
    <property type="project" value="TreeGrafter"/>
</dbReference>
<evidence type="ECO:0000256" key="2">
    <source>
        <dbReference type="ARBA" id="ARBA00022448"/>
    </source>
</evidence>
<dbReference type="EMBL" id="WNHB01000005">
    <property type="protein sequence ID" value="MTT31317.1"/>
    <property type="molecule type" value="Genomic_DNA"/>
</dbReference>
<dbReference type="SUPFAM" id="SSF53850">
    <property type="entry name" value="Periplasmic binding protein-like II"/>
    <property type="match status" value="1"/>
</dbReference>
<accession>A0A6N8CQ78</accession>
<feature type="chain" id="PRO_5026857582" evidence="4">
    <location>
        <begin position="29"/>
        <end position="432"/>
    </location>
</feature>